<evidence type="ECO:0000313" key="12">
    <source>
        <dbReference type="Proteomes" id="UP000199452"/>
    </source>
</evidence>
<dbReference type="RefSeq" id="WP_092437545.1">
    <property type="nucleotide sequence ID" value="NZ_FMYP01000022.1"/>
</dbReference>
<gene>
    <name evidence="8" type="primary">rnr</name>
    <name evidence="11" type="ORF">SAMN05216323_102229</name>
</gene>
<sequence length="814" mass="91560">MTKNKSEKKTQPDFSKKMLIHAILDIFTANPTKVYNYKQLAKILEVKDDGPRRMIVEVCYELTDAGNLEQGDPGLFRLKQASGGIEGVVDMTASGSAFIVPTDNSGDIFVSFQNLYHALNGDRVRVNVFKKNRGSKAEGEVVEIIERARRNFVGIVEISKDFGFLVAGSKDMPYDIFLPAGTLKDAKNGDKAIARIVEWPQYAKNPIGEIVEVLGAPGNNEVEMHAILAEFDLPYYFPEDVSRVAEKISEKIPEEEYRNRRDFRKIKTFTIDPADAKDFDDALSYRRLDNGNIEVGVHIADVTHYVTPGSVIDNEAVERATSVYLVDRTVPMLPERLSNLICSLRPNEEKLCFSAVFELDSNARLVNEWFGRTITNSQRRFSYEEAQAVIETGEGDMKEEILELNRLARILRKERFKNGAIGFERDEVKFELDDNGVPLRVYYKEHKESNQLIEEFMLMANKRVAEFIGKDKKKHLTFVYRVHELPNPDKFDTFRKFISRFGYSVSPSIKGSDVSSSINHLLDEVKGKPEANLIETLAIRSMAKARYSTDNLGHYGLAFPFYTHFTSPIRRYPDMMVHRLLAHYLAEGKSKNKDEYEELCIHSSEMEKRAADAERASIKYKQVEFMTDKVGKAFDAVITGVADFGIFTEIVENKCEGLVSMRELDDDYYFFDEESYSIVGKSKGKIYRLGDPIKIVVLQANMPKRQLDYGLFHEEGEERITLPASARNQAGSRGSSGPKPTSGNRSFGGGSRRGESRGKGDGSKKDGESRRGGSGGGGRSKSSGTTKISTIGARKSDSKSDSKGSSKDKGKRRR</sequence>
<dbReference type="GO" id="GO:0008859">
    <property type="term" value="F:exoribonuclease II activity"/>
    <property type="evidence" value="ECO:0007669"/>
    <property type="project" value="UniProtKB-UniRule"/>
</dbReference>
<organism evidence="11 12">
    <name type="scientific">Williamwhitmania taraxaci</name>
    <dbReference type="NCBI Taxonomy" id="1640674"/>
    <lineage>
        <taxon>Bacteria</taxon>
        <taxon>Pseudomonadati</taxon>
        <taxon>Bacteroidota</taxon>
        <taxon>Bacteroidia</taxon>
        <taxon>Bacteroidales</taxon>
        <taxon>Williamwhitmaniaceae</taxon>
        <taxon>Williamwhitmania</taxon>
    </lineage>
</organism>
<dbReference type="Gene3D" id="2.40.50.140">
    <property type="entry name" value="Nucleic acid-binding proteins"/>
    <property type="match status" value="3"/>
</dbReference>
<dbReference type="Pfam" id="PF00773">
    <property type="entry name" value="RNB"/>
    <property type="match status" value="1"/>
</dbReference>
<dbReference type="Proteomes" id="UP000199452">
    <property type="component" value="Unassembled WGS sequence"/>
</dbReference>
<dbReference type="InterPro" id="IPR022966">
    <property type="entry name" value="RNase_II/R_CS"/>
</dbReference>
<dbReference type="NCBIfam" id="TIGR02063">
    <property type="entry name" value="RNase_R"/>
    <property type="match status" value="1"/>
</dbReference>
<dbReference type="InterPro" id="IPR011805">
    <property type="entry name" value="RNase_R"/>
</dbReference>
<name>A0A1G6K178_9BACT</name>
<keyword evidence="3 8" id="KW-0963">Cytoplasm</keyword>
<dbReference type="GO" id="GO:0006402">
    <property type="term" value="P:mRNA catabolic process"/>
    <property type="evidence" value="ECO:0007669"/>
    <property type="project" value="TreeGrafter"/>
</dbReference>
<dbReference type="PROSITE" id="PS01175">
    <property type="entry name" value="RIBONUCLEASE_II"/>
    <property type="match status" value="1"/>
</dbReference>
<evidence type="ECO:0000256" key="9">
    <source>
        <dbReference type="SAM" id="MobiDB-lite"/>
    </source>
</evidence>
<dbReference type="PANTHER" id="PTHR23355">
    <property type="entry name" value="RIBONUCLEASE"/>
    <property type="match status" value="1"/>
</dbReference>
<dbReference type="Pfam" id="PF17876">
    <property type="entry name" value="CSD2"/>
    <property type="match status" value="1"/>
</dbReference>
<feature type="compositionally biased region" description="Basic and acidic residues" evidence="9">
    <location>
        <begin position="794"/>
        <end position="808"/>
    </location>
</feature>
<dbReference type="InterPro" id="IPR013223">
    <property type="entry name" value="RNase_B_OB_dom"/>
</dbReference>
<dbReference type="InterPro" id="IPR001900">
    <property type="entry name" value="RNase_II/R"/>
</dbReference>
<protein>
    <recommendedName>
        <fullName evidence="8">Ribonuclease R</fullName>
        <shortName evidence="8">RNase R</shortName>
        <ecNumber evidence="8">3.1.13.1</ecNumber>
    </recommendedName>
</protein>
<dbReference type="InterPro" id="IPR003029">
    <property type="entry name" value="S1_domain"/>
</dbReference>
<dbReference type="EMBL" id="FMYP01000022">
    <property type="protein sequence ID" value="SDC24036.1"/>
    <property type="molecule type" value="Genomic_DNA"/>
</dbReference>
<dbReference type="SUPFAM" id="SSF50249">
    <property type="entry name" value="Nucleic acid-binding proteins"/>
    <property type="match status" value="3"/>
</dbReference>
<evidence type="ECO:0000256" key="5">
    <source>
        <dbReference type="ARBA" id="ARBA00022801"/>
    </source>
</evidence>
<comment type="catalytic activity">
    <reaction evidence="1 8">
        <text>Exonucleolytic cleavage in the 3'- to 5'-direction to yield nucleoside 5'-phosphates.</text>
        <dbReference type="EC" id="3.1.13.1"/>
    </reaction>
</comment>
<comment type="function">
    <text evidence="8">3'-5' exoribonuclease that releases 5'-nucleoside monophosphates and is involved in maturation of structured RNAs.</text>
</comment>
<evidence type="ECO:0000256" key="1">
    <source>
        <dbReference type="ARBA" id="ARBA00001849"/>
    </source>
</evidence>
<comment type="subcellular location">
    <subcellularLocation>
        <location evidence="2 8">Cytoplasm</location>
    </subcellularLocation>
</comment>
<accession>A0A1G6K178</accession>
<keyword evidence="4 8" id="KW-0540">Nuclease</keyword>
<evidence type="ECO:0000256" key="6">
    <source>
        <dbReference type="ARBA" id="ARBA00022839"/>
    </source>
</evidence>
<keyword evidence="7 8" id="KW-0694">RNA-binding</keyword>
<evidence type="ECO:0000256" key="3">
    <source>
        <dbReference type="ARBA" id="ARBA00022490"/>
    </source>
</evidence>
<reference evidence="11 12" key="1">
    <citation type="submission" date="2016-09" db="EMBL/GenBank/DDBJ databases">
        <authorList>
            <person name="Capua I."/>
            <person name="De Benedictis P."/>
            <person name="Joannis T."/>
            <person name="Lombin L.H."/>
            <person name="Cattoli G."/>
        </authorList>
    </citation>
    <scope>NUCLEOTIDE SEQUENCE [LARGE SCALE GENOMIC DNA]</scope>
    <source>
        <strain evidence="11 12">A7P-90m</strain>
    </source>
</reference>
<dbReference type="SMART" id="SM00316">
    <property type="entry name" value="S1"/>
    <property type="match status" value="1"/>
</dbReference>
<keyword evidence="12" id="KW-1185">Reference proteome</keyword>
<evidence type="ECO:0000256" key="4">
    <source>
        <dbReference type="ARBA" id="ARBA00022722"/>
    </source>
</evidence>
<feature type="compositionally biased region" description="Polar residues" evidence="9">
    <location>
        <begin position="726"/>
        <end position="741"/>
    </location>
</feature>
<keyword evidence="6 8" id="KW-0269">Exonuclease</keyword>
<dbReference type="InterPro" id="IPR004476">
    <property type="entry name" value="RNase_II/RNase_R"/>
</dbReference>
<evidence type="ECO:0000256" key="7">
    <source>
        <dbReference type="ARBA" id="ARBA00022884"/>
    </source>
</evidence>
<dbReference type="CDD" id="cd04471">
    <property type="entry name" value="S1_RNase_R"/>
    <property type="match status" value="1"/>
</dbReference>
<dbReference type="SMART" id="SM00955">
    <property type="entry name" value="RNB"/>
    <property type="match status" value="1"/>
</dbReference>
<dbReference type="AlphaFoldDB" id="A0A1G6K178"/>
<feature type="domain" description="S1 motif" evidence="10">
    <location>
        <begin position="631"/>
        <end position="712"/>
    </location>
</feature>
<dbReference type="InterPro" id="IPR040476">
    <property type="entry name" value="CSD2"/>
</dbReference>
<comment type="similarity">
    <text evidence="8">Belongs to the RNR ribonuclease family. RNase R subfamily.</text>
</comment>
<feature type="region of interest" description="Disordered" evidence="9">
    <location>
        <begin position="721"/>
        <end position="814"/>
    </location>
</feature>
<dbReference type="Pfam" id="PF08206">
    <property type="entry name" value="OB_RNB"/>
    <property type="match status" value="1"/>
</dbReference>
<dbReference type="HAMAP" id="MF_01895">
    <property type="entry name" value="RNase_R"/>
    <property type="match status" value="1"/>
</dbReference>
<dbReference type="EC" id="3.1.13.1" evidence="8"/>
<dbReference type="InterPro" id="IPR050180">
    <property type="entry name" value="RNR_Ribonuclease"/>
</dbReference>
<proteinExistence type="inferred from homology"/>
<evidence type="ECO:0000256" key="8">
    <source>
        <dbReference type="HAMAP-Rule" id="MF_01895"/>
    </source>
</evidence>
<feature type="compositionally biased region" description="Low complexity" evidence="9">
    <location>
        <begin position="780"/>
        <end position="792"/>
    </location>
</feature>
<evidence type="ECO:0000256" key="2">
    <source>
        <dbReference type="ARBA" id="ARBA00004496"/>
    </source>
</evidence>
<dbReference type="InterPro" id="IPR011129">
    <property type="entry name" value="CSD"/>
</dbReference>
<keyword evidence="5 8" id="KW-0378">Hydrolase</keyword>
<dbReference type="InterPro" id="IPR012340">
    <property type="entry name" value="NA-bd_OB-fold"/>
</dbReference>
<dbReference type="Pfam" id="PF00575">
    <property type="entry name" value="S1"/>
    <property type="match status" value="1"/>
</dbReference>
<dbReference type="NCBIfam" id="TIGR00358">
    <property type="entry name" value="3_prime_RNase"/>
    <property type="match status" value="1"/>
</dbReference>
<evidence type="ECO:0000313" key="11">
    <source>
        <dbReference type="EMBL" id="SDC24036.1"/>
    </source>
</evidence>
<dbReference type="STRING" id="1640674.SAMN05216323_102229"/>
<dbReference type="PROSITE" id="PS50126">
    <property type="entry name" value="S1"/>
    <property type="match status" value="1"/>
</dbReference>
<evidence type="ECO:0000259" key="10">
    <source>
        <dbReference type="PROSITE" id="PS50126"/>
    </source>
</evidence>
<dbReference type="GO" id="GO:0005829">
    <property type="term" value="C:cytosol"/>
    <property type="evidence" value="ECO:0007669"/>
    <property type="project" value="TreeGrafter"/>
</dbReference>
<dbReference type="PANTHER" id="PTHR23355:SF9">
    <property type="entry name" value="DIS3-LIKE EXONUCLEASE 2"/>
    <property type="match status" value="1"/>
</dbReference>
<feature type="compositionally biased region" description="Basic and acidic residues" evidence="9">
    <location>
        <begin position="752"/>
        <end position="771"/>
    </location>
</feature>
<dbReference type="SMART" id="SM00357">
    <property type="entry name" value="CSP"/>
    <property type="match status" value="2"/>
</dbReference>
<dbReference type="GO" id="GO:0003723">
    <property type="term" value="F:RNA binding"/>
    <property type="evidence" value="ECO:0007669"/>
    <property type="project" value="UniProtKB-UniRule"/>
</dbReference>